<name>G0S8D9_CHATD</name>
<evidence type="ECO:0000256" key="1">
    <source>
        <dbReference type="ARBA" id="ARBA00004173"/>
    </source>
</evidence>
<dbReference type="OrthoDB" id="20734at2759"/>
<dbReference type="Proteomes" id="UP000008066">
    <property type="component" value="Unassembled WGS sequence"/>
</dbReference>
<feature type="region of interest" description="Disordered" evidence="3">
    <location>
        <begin position="34"/>
        <end position="104"/>
    </location>
</feature>
<dbReference type="RefSeq" id="XP_006693409.1">
    <property type="nucleotide sequence ID" value="XM_006693346.1"/>
</dbReference>
<comment type="subcellular location">
    <subcellularLocation>
        <location evidence="1">Mitochondrion</location>
    </subcellularLocation>
</comment>
<keyword evidence="2" id="KW-0496">Mitochondrion</keyword>
<gene>
    <name evidence="4" type="ORF">CTHT_0029540</name>
</gene>
<evidence type="ECO:0000313" key="4">
    <source>
        <dbReference type="EMBL" id="EGS21113.1"/>
    </source>
</evidence>
<dbReference type="Pfam" id="PF10356">
    <property type="entry name" value="RRG7"/>
    <property type="match status" value="2"/>
</dbReference>
<feature type="compositionally biased region" description="Low complexity" evidence="3">
    <location>
        <begin position="55"/>
        <end position="64"/>
    </location>
</feature>
<sequence length="301" mass="32739">MRSSLFPSLLRAHTASTLLRRSFSAAATRLVADFSFPEDEHPDEALQPPKPPESQEPTSSTSLDPSPPQLQTTEPSQSPPKPQSRVDQPLIYPSPPSAPNHHDLPTFLEYASRTNLDPETSVYVGTLFEYTTCAALARYGFSLRRVGGVSDGGVDLLGTFSPPGVRKHASVPNLKVIAQCKAVRKPGPHLVRELEGAFASAPVGWRGSSGVLGLLVTGRPATRGIREALGRSSWPMAFVMCTKEGRVLQMLWNRRAEEEGLEGLGVTTRYYREEGGQEGKEVVLTWRGRNLPLAELGEGKS</sequence>
<dbReference type="AlphaFoldDB" id="G0S8D9"/>
<reference evidence="4 5" key="1">
    <citation type="journal article" date="2011" name="Cell">
        <title>Insight into structure and assembly of the nuclear pore complex by utilizing the genome of a eukaryotic thermophile.</title>
        <authorList>
            <person name="Amlacher S."/>
            <person name="Sarges P."/>
            <person name="Flemming D."/>
            <person name="van Noort V."/>
            <person name="Kunze R."/>
            <person name="Devos D.P."/>
            <person name="Arumugam M."/>
            <person name="Bork P."/>
            <person name="Hurt E."/>
        </authorList>
    </citation>
    <scope>NUCLEOTIDE SEQUENCE [LARGE SCALE GENOMIC DNA]</scope>
    <source>
        <strain evidence="5">DSM 1495 / CBS 144.50 / IMI 039719</strain>
    </source>
</reference>
<evidence type="ECO:0000313" key="5">
    <source>
        <dbReference type="Proteomes" id="UP000008066"/>
    </source>
</evidence>
<keyword evidence="5" id="KW-1185">Reference proteome</keyword>
<evidence type="ECO:0000256" key="2">
    <source>
        <dbReference type="ARBA" id="ARBA00023128"/>
    </source>
</evidence>
<dbReference type="PANTHER" id="PTHR28133">
    <property type="entry name" value="REQUIRED FOR RESPIRATORY GROWTH PROTEIN 7, MITOCHONDRIAL"/>
    <property type="match status" value="1"/>
</dbReference>
<dbReference type="EMBL" id="GL988041">
    <property type="protein sequence ID" value="EGS21113.1"/>
    <property type="molecule type" value="Genomic_DNA"/>
</dbReference>
<dbReference type="eggNOG" id="ENOG502S6ZS">
    <property type="taxonomic scope" value="Eukaryota"/>
</dbReference>
<accession>G0S8D9</accession>
<dbReference type="GeneID" id="18256992"/>
<dbReference type="InterPro" id="IPR018828">
    <property type="entry name" value="RRG7"/>
</dbReference>
<protein>
    <recommendedName>
        <fullName evidence="6">Required for respiratory growth protein 7, mitochondrial</fullName>
    </recommendedName>
</protein>
<evidence type="ECO:0008006" key="6">
    <source>
        <dbReference type="Google" id="ProtNLM"/>
    </source>
</evidence>
<organism evidence="5">
    <name type="scientific">Chaetomium thermophilum (strain DSM 1495 / CBS 144.50 / IMI 039719)</name>
    <name type="common">Thermochaetoides thermophila</name>
    <dbReference type="NCBI Taxonomy" id="759272"/>
    <lineage>
        <taxon>Eukaryota</taxon>
        <taxon>Fungi</taxon>
        <taxon>Dikarya</taxon>
        <taxon>Ascomycota</taxon>
        <taxon>Pezizomycotina</taxon>
        <taxon>Sordariomycetes</taxon>
        <taxon>Sordariomycetidae</taxon>
        <taxon>Sordariales</taxon>
        <taxon>Chaetomiaceae</taxon>
        <taxon>Thermochaetoides</taxon>
    </lineage>
</organism>
<dbReference type="HOGENOM" id="CLU_060368_0_0_1"/>
<dbReference type="KEGG" id="cthr:CTHT_0029540"/>
<dbReference type="GO" id="GO:0005739">
    <property type="term" value="C:mitochondrion"/>
    <property type="evidence" value="ECO:0007669"/>
    <property type="project" value="UniProtKB-SubCell"/>
</dbReference>
<evidence type="ECO:0000256" key="3">
    <source>
        <dbReference type="SAM" id="MobiDB-lite"/>
    </source>
</evidence>
<dbReference type="OMA" id="MCTKEGR"/>
<dbReference type="PANTHER" id="PTHR28133:SF1">
    <property type="entry name" value="REQUIRED FOR RESPIRATORY GROWTH PROTEIN 7, MITOCHONDRIAL"/>
    <property type="match status" value="1"/>
</dbReference>
<proteinExistence type="predicted"/>